<protein>
    <submittedName>
        <fullName evidence="3">4-hydroxyphenylpyruvate dioxygenase</fullName>
    </submittedName>
</protein>
<gene>
    <name evidence="3" type="ORF">CGK74_02885</name>
</gene>
<comment type="caution">
    <text evidence="3">The sequence shown here is derived from an EMBL/GenBank/DDBJ whole genome shotgun (WGS) entry which is preliminary data.</text>
</comment>
<keyword evidence="3" id="KW-0223">Dioxygenase</keyword>
<evidence type="ECO:0000259" key="2">
    <source>
        <dbReference type="Pfam" id="PF00903"/>
    </source>
</evidence>
<evidence type="ECO:0000313" key="4">
    <source>
        <dbReference type="Proteomes" id="UP000215181"/>
    </source>
</evidence>
<name>A0A235F297_9RHOO</name>
<sequence length="287" mass="31251">MTARDLVPEPLNPLGIDGVEFIEFVTGRPQALGGVLQRLGFAPIARHRSREVVLYRQGAMNLIVNAEPGGADPSATFVSAVAFRVRDAAYAMRHSLDAGAWEVPRRAAAMELNIPGILGSGESAIYFVDRYKDFSIYDVDFVPLPGTDSNPPALAGLHYFGLVQAVGAFRSSEWVDFYRQMLGFRQLTEADFVGILPKGTLLQSPCGRFYLQLIEPPEGAEDIHWDDGLVRIGLGTPDVLEAMRVLRERGVVFIDEGALHPGEKGALTQVYLGSVTFELVASRFAAG</sequence>
<dbReference type="AlphaFoldDB" id="A0A235F297"/>
<accession>A0A235F297</accession>
<keyword evidence="1" id="KW-0479">Metal-binding</keyword>
<dbReference type="Proteomes" id="UP000215181">
    <property type="component" value="Unassembled WGS sequence"/>
</dbReference>
<dbReference type="Gene3D" id="3.10.180.10">
    <property type="entry name" value="2,3-Dihydroxybiphenyl 1,2-Dioxygenase, domain 1"/>
    <property type="match status" value="2"/>
</dbReference>
<dbReference type="RefSeq" id="WP_094267009.1">
    <property type="nucleotide sequence ID" value="NZ_NOIH01000003.1"/>
</dbReference>
<dbReference type="InterPro" id="IPR041736">
    <property type="entry name" value="4OHPhenylPyrv_dOase_N"/>
</dbReference>
<evidence type="ECO:0000256" key="1">
    <source>
        <dbReference type="ARBA" id="ARBA00022723"/>
    </source>
</evidence>
<dbReference type="OrthoDB" id="9780241at2"/>
<keyword evidence="4" id="KW-1185">Reference proteome</keyword>
<keyword evidence="3" id="KW-0560">Oxidoreductase</keyword>
<dbReference type="GO" id="GO:0051213">
    <property type="term" value="F:dioxygenase activity"/>
    <property type="evidence" value="ECO:0007669"/>
    <property type="project" value="UniProtKB-KW"/>
</dbReference>
<proteinExistence type="predicted"/>
<feature type="domain" description="Glyoxalase/fosfomycin resistance/dioxygenase" evidence="2">
    <location>
        <begin position="173"/>
        <end position="261"/>
    </location>
</feature>
<dbReference type="GO" id="GO:0046872">
    <property type="term" value="F:metal ion binding"/>
    <property type="evidence" value="ECO:0007669"/>
    <property type="project" value="UniProtKB-KW"/>
</dbReference>
<dbReference type="SUPFAM" id="SSF54593">
    <property type="entry name" value="Glyoxalase/Bleomycin resistance protein/Dihydroxybiphenyl dioxygenase"/>
    <property type="match status" value="2"/>
</dbReference>
<dbReference type="Pfam" id="PF00903">
    <property type="entry name" value="Glyoxalase"/>
    <property type="match status" value="1"/>
</dbReference>
<evidence type="ECO:0000313" key="3">
    <source>
        <dbReference type="EMBL" id="OYD55163.1"/>
    </source>
</evidence>
<organism evidence="3 4">
    <name type="scientific">Thauera propionica</name>
    <dbReference type="NCBI Taxonomy" id="2019431"/>
    <lineage>
        <taxon>Bacteria</taxon>
        <taxon>Pseudomonadati</taxon>
        <taxon>Pseudomonadota</taxon>
        <taxon>Betaproteobacteria</taxon>
        <taxon>Rhodocyclales</taxon>
        <taxon>Zoogloeaceae</taxon>
        <taxon>Thauera</taxon>
    </lineage>
</organism>
<dbReference type="InterPro" id="IPR004360">
    <property type="entry name" value="Glyas_Fos-R_dOase_dom"/>
</dbReference>
<dbReference type="EMBL" id="NOIH01000003">
    <property type="protein sequence ID" value="OYD55163.1"/>
    <property type="molecule type" value="Genomic_DNA"/>
</dbReference>
<dbReference type="Pfam" id="PF14696">
    <property type="entry name" value="Glyoxalase_5"/>
    <property type="match status" value="1"/>
</dbReference>
<dbReference type="InterPro" id="IPR029068">
    <property type="entry name" value="Glyas_Bleomycin-R_OHBP_Dase"/>
</dbReference>
<dbReference type="CDD" id="cd08342">
    <property type="entry name" value="HPPD_N_like"/>
    <property type="match status" value="1"/>
</dbReference>
<reference evidence="3 4" key="1">
    <citation type="submission" date="2017-07" db="EMBL/GenBank/DDBJ databases">
        <title>Thauera sp. KNDSS-Mac4 genome sequence and assembly.</title>
        <authorList>
            <person name="Mayilraj S."/>
        </authorList>
    </citation>
    <scope>NUCLEOTIDE SEQUENCE [LARGE SCALE GENOMIC DNA]</scope>
    <source>
        <strain evidence="3 4">KNDSS-Mac4</strain>
    </source>
</reference>
<keyword evidence="3" id="KW-0670">Pyruvate</keyword>